<gene>
    <name evidence="1" type="ORF">K469DRAFT_721166</name>
</gene>
<reference evidence="1" key="1">
    <citation type="journal article" date="2020" name="Stud. Mycol.">
        <title>101 Dothideomycetes genomes: a test case for predicting lifestyles and emergence of pathogens.</title>
        <authorList>
            <person name="Haridas S."/>
            <person name="Albert R."/>
            <person name="Binder M."/>
            <person name="Bloem J."/>
            <person name="Labutti K."/>
            <person name="Salamov A."/>
            <person name="Andreopoulos B."/>
            <person name="Baker S."/>
            <person name="Barry K."/>
            <person name="Bills G."/>
            <person name="Bluhm B."/>
            <person name="Cannon C."/>
            <person name="Castanera R."/>
            <person name="Culley D."/>
            <person name="Daum C."/>
            <person name="Ezra D."/>
            <person name="Gonzalez J."/>
            <person name="Henrissat B."/>
            <person name="Kuo A."/>
            <person name="Liang C."/>
            <person name="Lipzen A."/>
            <person name="Lutzoni F."/>
            <person name="Magnuson J."/>
            <person name="Mondo S."/>
            <person name="Nolan M."/>
            <person name="Ohm R."/>
            <person name="Pangilinan J."/>
            <person name="Park H.-J."/>
            <person name="Ramirez L."/>
            <person name="Alfaro M."/>
            <person name="Sun H."/>
            <person name="Tritt A."/>
            <person name="Yoshinaga Y."/>
            <person name="Zwiers L.-H."/>
            <person name="Turgeon B."/>
            <person name="Goodwin S."/>
            <person name="Spatafora J."/>
            <person name="Crous P."/>
            <person name="Grigoriev I."/>
        </authorList>
    </citation>
    <scope>NUCLEOTIDE SEQUENCE</scope>
    <source>
        <strain evidence="1">CBS 207.26</strain>
    </source>
</reference>
<protein>
    <submittedName>
        <fullName evidence="1">Uncharacterized protein</fullName>
    </submittedName>
</protein>
<evidence type="ECO:0000313" key="1">
    <source>
        <dbReference type="EMBL" id="KAF2176905.1"/>
    </source>
</evidence>
<organism evidence="1 2">
    <name type="scientific">Zopfia rhizophila CBS 207.26</name>
    <dbReference type="NCBI Taxonomy" id="1314779"/>
    <lineage>
        <taxon>Eukaryota</taxon>
        <taxon>Fungi</taxon>
        <taxon>Dikarya</taxon>
        <taxon>Ascomycota</taxon>
        <taxon>Pezizomycotina</taxon>
        <taxon>Dothideomycetes</taxon>
        <taxon>Dothideomycetes incertae sedis</taxon>
        <taxon>Zopfiaceae</taxon>
        <taxon>Zopfia</taxon>
    </lineage>
</organism>
<dbReference type="EMBL" id="ML994698">
    <property type="protein sequence ID" value="KAF2176905.1"/>
    <property type="molecule type" value="Genomic_DNA"/>
</dbReference>
<name>A0A6A6DCN9_9PEZI</name>
<accession>A0A6A6DCN9</accession>
<dbReference type="AlphaFoldDB" id="A0A6A6DCN9"/>
<evidence type="ECO:0000313" key="2">
    <source>
        <dbReference type="Proteomes" id="UP000800200"/>
    </source>
</evidence>
<sequence length="107" mass="12516">MIHLPRTHKLGIHSLYARSLFTVSLQYRLPLHQRLCVLLRVMISLICFPTVDLLLLTWDREAEPEVKRADSESVTSVSFGELNRLPFPQRFAKLGRRKFYQICYAAK</sequence>
<dbReference type="Proteomes" id="UP000800200">
    <property type="component" value="Unassembled WGS sequence"/>
</dbReference>
<proteinExistence type="predicted"/>
<keyword evidence="2" id="KW-1185">Reference proteome</keyword>